<dbReference type="Pfam" id="PF01243">
    <property type="entry name" value="PNPOx_N"/>
    <property type="match status" value="1"/>
</dbReference>
<dbReference type="Proteomes" id="UP000199013">
    <property type="component" value="Unassembled WGS sequence"/>
</dbReference>
<feature type="compositionally biased region" description="Low complexity" evidence="2">
    <location>
        <begin position="112"/>
        <end position="123"/>
    </location>
</feature>
<dbReference type="AlphaFoldDB" id="A0A1C3NTV8"/>
<dbReference type="PANTHER" id="PTHR35176">
    <property type="entry name" value="HEME OXYGENASE HI_0854-RELATED"/>
    <property type="match status" value="1"/>
</dbReference>
<evidence type="ECO:0000259" key="3">
    <source>
        <dbReference type="Pfam" id="PF01243"/>
    </source>
</evidence>
<dbReference type="EMBL" id="FLUV01000215">
    <property type="protein sequence ID" value="SBW18161.1"/>
    <property type="molecule type" value="Genomic_DNA"/>
</dbReference>
<reference evidence="5" key="1">
    <citation type="submission" date="2016-02" db="EMBL/GenBank/DDBJ databases">
        <authorList>
            <person name="Wibberg D."/>
        </authorList>
    </citation>
    <scope>NUCLEOTIDE SEQUENCE [LARGE SCALE GENOMIC DNA]</scope>
</reference>
<accession>A0A1C3NTV8</accession>
<protein>
    <submittedName>
        <fullName evidence="4">Putative F420-dependent protein</fullName>
    </submittedName>
</protein>
<organism evidence="4 5">
    <name type="scientific">Candidatus Protofrankia californiensis</name>
    <dbReference type="NCBI Taxonomy" id="1839754"/>
    <lineage>
        <taxon>Bacteria</taxon>
        <taxon>Bacillati</taxon>
        <taxon>Actinomycetota</taxon>
        <taxon>Actinomycetes</taxon>
        <taxon>Frankiales</taxon>
        <taxon>Frankiaceae</taxon>
        <taxon>Protofrankia</taxon>
    </lineage>
</organism>
<feature type="region of interest" description="Disordered" evidence="2">
    <location>
        <begin position="109"/>
        <end position="143"/>
    </location>
</feature>
<dbReference type="SUPFAM" id="SSF50475">
    <property type="entry name" value="FMN-binding split barrel"/>
    <property type="match status" value="1"/>
</dbReference>
<dbReference type="InterPro" id="IPR019920">
    <property type="entry name" value="F420-binding_dom_put"/>
</dbReference>
<dbReference type="GO" id="GO:0016627">
    <property type="term" value="F:oxidoreductase activity, acting on the CH-CH group of donors"/>
    <property type="evidence" value="ECO:0007669"/>
    <property type="project" value="TreeGrafter"/>
</dbReference>
<dbReference type="GO" id="GO:0005829">
    <property type="term" value="C:cytosol"/>
    <property type="evidence" value="ECO:0007669"/>
    <property type="project" value="TreeGrafter"/>
</dbReference>
<dbReference type="GO" id="GO:0070967">
    <property type="term" value="F:coenzyme F420 binding"/>
    <property type="evidence" value="ECO:0007669"/>
    <property type="project" value="TreeGrafter"/>
</dbReference>
<dbReference type="InterPro" id="IPR011576">
    <property type="entry name" value="Pyridox_Oxase_N"/>
</dbReference>
<keyword evidence="1" id="KW-0560">Oxidoreductase</keyword>
<evidence type="ECO:0000256" key="1">
    <source>
        <dbReference type="ARBA" id="ARBA00023002"/>
    </source>
</evidence>
<dbReference type="PANTHER" id="PTHR35176:SF6">
    <property type="entry name" value="HEME OXYGENASE HI_0854-RELATED"/>
    <property type="match status" value="1"/>
</dbReference>
<proteinExistence type="predicted"/>
<dbReference type="InterPro" id="IPR052019">
    <property type="entry name" value="F420H2_bilvrd_red/Heme_oxyg"/>
</dbReference>
<sequence length="143" mass="15210">MTDQATTEHAGEEGTPALPVSARRLFASDREATIVTIDPDGAPQASLVWMAFDGGDLVFGVEEHRRKVRNLRRDPRVTVVVHDDERTADGVADGLVQYLTVRGRATLLGQGSRTSSPRSWTPSLGATSALTSTPSGTAAPKRG</sequence>
<name>A0A1C3NTV8_9ACTN</name>
<keyword evidence="5" id="KW-1185">Reference proteome</keyword>
<dbReference type="InterPro" id="IPR012349">
    <property type="entry name" value="Split_barrel_FMN-bd"/>
</dbReference>
<gene>
    <name evidence="4" type="ORF">FDG2_0550</name>
</gene>
<dbReference type="Gene3D" id="2.30.110.10">
    <property type="entry name" value="Electron Transport, Fmn-binding Protein, Chain A"/>
    <property type="match status" value="1"/>
</dbReference>
<evidence type="ECO:0000313" key="4">
    <source>
        <dbReference type="EMBL" id="SBW18161.1"/>
    </source>
</evidence>
<evidence type="ECO:0000313" key="5">
    <source>
        <dbReference type="Proteomes" id="UP000199013"/>
    </source>
</evidence>
<feature type="compositionally biased region" description="Polar residues" evidence="2">
    <location>
        <begin position="124"/>
        <end position="136"/>
    </location>
</feature>
<dbReference type="NCBIfam" id="TIGR03618">
    <property type="entry name" value="Rv1155_F420"/>
    <property type="match status" value="1"/>
</dbReference>
<evidence type="ECO:0000256" key="2">
    <source>
        <dbReference type="SAM" id="MobiDB-lite"/>
    </source>
</evidence>
<feature type="domain" description="Pyridoxamine 5'-phosphate oxidase N-terminal" evidence="3">
    <location>
        <begin position="23"/>
        <end position="110"/>
    </location>
</feature>